<evidence type="ECO:0000256" key="8">
    <source>
        <dbReference type="ARBA" id="ARBA00022842"/>
    </source>
</evidence>
<dbReference type="HAMAP" id="MF_00034">
    <property type="entry name" value="RuvC"/>
    <property type="match status" value="1"/>
</dbReference>
<dbReference type="EC" id="3.1.21.10" evidence="12 13"/>
<keyword evidence="15" id="KW-1185">Reference proteome</keyword>
<evidence type="ECO:0000313" key="15">
    <source>
        <dbReference type="Proteomes" id="UP000060487"/>
    </source>
</evidence>
<feature type="active site" evidence="12">
    <location>
        <position position="9"/>
    </location>
</feature>
<comment type="caution">
    <text evidence="14">The sequence shown here is derived from an EMBL/GenBank/DDBJ whole genome shotgun (WGS) entry which is preliminary data.</text>
</comment>
<evidence type="ECO:0000256" key="4">
    <source>
        <dbReference type="ARBA" id="ARBA00022723"/>
    </source>
</evidence>
<proteinExistence type="inferred from homology"/>
<keyword evidence="5 12" id="KW-0255">Endonuclease</keyword>
<reference evidence="14 15" key="1">
    <citation type="submission" date="2015-11" db="EMBL/GenBank/DDBJ databases">
        <authorList>
            <person name="Lin W."/>
        </authorList>
    </citation>
    <scope>NUCLEOTIDE SEQUENCE [LARGE SCALE GENOMIC DNA]</scope>
    <source>
        <strain evidence="14 15">HCH-1</strain>
    </source>
</reference>
<dbReference type="PANTHER" id="PTHR30194">
    <property type="entry name" value="CROSSOVER JUNCTION ENDODEOXYRIBONUCLEASE RUVC"/>
    <property type="match status" value="1"/>
</dbReference>
<dbReference type="Proteomes" id="UP000060487">
    <property type="component" value="Unassembled WGS sequence"/>
</dbReference>
<evidence type="ECO:0000313" key="14">
    <source>
        <dbReference type="EMBL" id="KWT88346.1"/>
    </source>
</evidence>
<dbReference type="EMBL" id="LNQR01000043">
    <property type="protein sequence ID" value="KWT88346.1"/>
    <property type="molecule type" value="Genomic_DNA"/>
</dbReference>
<comment type="catalytic activity">
    <reaction evidence="12">
        <text>Endonucleolytic cleavage at a junction such as a reciprocal single-stranded crossover between two homologous DNA duplexes (Holliday junction).</text>
        <dbReference type="EC" id="3.1.21.10"/>
    </reaction>
</comment>
<feature type="binding site" evidence="12">
    <location>
        <position position="69"/>
    </location>
    <ligand>
        <name>Mg(2+)</name>
        <dbReference type="ChEBI" id="CHEBI:18420"/>
        <label>2</label>
    </ligand>
</feature>
<evidence type="ECO:0000256" key="11">
    <source>
        <dbReference type="ARBA" id="ARBA00023204"/>
    </source>
</evidence>
<dbReference type="InterPro" id="IPR012337">
    <property type="entry name" value="RNaseH-like_sf"/>
</dbReference>
<dbReference type="PANTHER" id="PTHR30194:SF3">
    <property type="entry name" value="CROSSOVER JUNCTION ENDODEOXYRIBONUCLEASE RUVC"/>
    <property type="match status" value="1"/>
</dbReference>
<evidence type="ECO:0000256" key="10">
    <source>
        <dbReference type="ARBA" id="ARBA00023172"/>
    </source>
</evidence>
<dbReference type="Gene3D" id="3.30.420.10">
    <property type="entry name" value="Ribonuclease H-like superfamily/Ribonuclease H"/>
    <property type="match status" value="1"/>
</dbReference>
<dbReference type="InterPro" id="IPR002176">
    <property type="entry name" value="X-over_junc_endoDNase_RuvC"/>
</dbReference>
<comment type="function">
    <text evidence="12">The RuvA-RuvB-RuvC complex processes Holliday junction (HJ) DNA during genetic recombination and DNA repair. Endonuclease that resolves HJ intermediates. Cleaves cruciform DNA by making single-stranded nicks across the HJ at symmetrical positions within the homologous arms, yielding a 5'-phosphate and a 3'-hydroxyl group; requires a central core of homology in the junction. The consensus cleavage sequence is 5'-(A/T)TT(C/G)-3'. Cleavage occurs on the 3'-side of the TT dinucleotide at the point of strand exchange. HJ branch migration catalyzed by RuvA-RuvB allows RuvC to scan DNA until it finds its consensus sequence, where it cleaves and resolves the cruciform DNA.</text>
</comment>
<keyword evidence="8 12" id="KW-0460">Magnesium</keyword>
<dbReference type="SUPFAM" id="SSF53098">
    <property type="entry name" value="Ribonuclease H-like"/>
    <property type="match status" value="1"/>
</dbReference>
<evidence type="ECO:0000256" key="13">
    <source>
        <dbReference type="NCBIfam" id="TIGR00228"/>
    </source>
</evidence>
<keyword evidence="7 12" id="KW-0378">Hydrolase</keyword>
<accession>A0ABR5SGA2</accession>
<dbReference type="PRINTS" id="PR00696">
    <property type="entry name" value="RSOLVASERUVC"/>
</dbReference>
<feature type="active site" evidence="12">
    <location>
        <position position="69"/>
    </location>
</feature>
<evidence type="ECO:0000256" key="7">
    <source>
        <dbReference type="ARBA" id="ARBA00022801"/>
    </source>
</evidence>
<sequence>MSTTAIGIDPGSIVCGYGVLRKDGKSIVYVASGEIIVPKGRPLPERLKTVYEGLTKAIDTYHPDEAVVEKIFFASNIKAALSLGHARGVALLSASVVDIPVFEYSPLEVKKALTGYGKAEKSQVMAMIKAILNIDIVLSPDSSDALALALTHLNISGLGLYGSTRH</sequence>
<keyword evidence="10 12" id="KW-0233">DNA recombination</keyword>
<evidence type="ECO:0000256" key="2">
    <source>
        <dbReference type="ARBA" id="ARBA00022490"/>
    </source>
</evidence>
<keyword evidence="9 12" id="KW-0238">DNA-binding</keyword>
<comment type="cofactor">
    <cofactor evidence="12">
        <name>Mg(2+)</name>
        <dbReference type="ChEBI" id="CHEBI:18420"/>
    </cofactor>
    <text evidence="12">Binds 2 Mg(2+) ion per subunit.</text>
</comment>
<feature type="binding site" evidence="12">
    <location>
        <position position="9"/>
    </location>
    <ligand>
        <name>Mg(2+)</name>
        <dbReference type="ChEBI" id="CHEBI:18420"/>
        <label>1</label>
    </ligand>
</feature>
<dbReference type="NCBIfam" id="TIGR00228">
    <property type="entry name" value="ruvC"/>
    <property type="match status" value="1"/>
</dbReference>
<gene>
    <name evidence="12 14" type="primary">ruvC</name>
    <name evidence="14" type="ORF">ASN18_1268</name>
</gene>
<dbReference type="InterPro" id="IPR020563">
    <property type="entry name" value="X-over_junc_endoDNase_Mg_BS"/>
</dbReference>
<evidence type="ECO:0000256" key="3">
    <source>
        <dbReference type="ARBA" id="ARBA00022722"/>
    </source>
</evidence>
<keyword evidence="4 12" id="KW-0479">Metal-binding</keyword>
<dbReference type="InterPro" id="IPR036397">
    <property type="entry name" value="RNaseH_sf"/>
</dbReference>
<comment type="subcellular location">
    <subcellularLocation>
        <location evidence="12">Cytoplasm</location>
    </subcellularLocation>
</comment>
<evidence type="ECO:0000256" key="5">
    <source>
        <dbReference type="ARBA" id="ARBA00022759"/>
    </source>
</evidence>
<dbReference type="CDD" id="cd16962">
    <property type="entry name" value="RuvC"/>
    <property type="match status" value="1"/>
</dbReference>
<dbReference type="PROSITE" id="PS01321">
    <property type="entry name" value="RUVC"/>
    <property type="match status" value="1"/>
</dbReference>
<evidence type="ECO:0000256" key="6">
    <source>
        <dbReference type="ARBA" id="ARBA00022763"/>
    </source>
</evidence>
<comment type="subunit">
    <text evidence="12">Homodimer which binds Holliday junction (HJ) DNA. The HJ becomes 2-fold symmetrical on binding to RuvC with unstacked arms; it has a different conformation from HJ DNA in complex with RuvA. In the full resolvosome a probable DNA-RuvA(4)-RuvB(12)-RuvC(2) complex forms which resolves the HJ.</text>
</comment>
<comment type="similarity">
    <text evidence="1 12">Belongs to the RuvC family.</text>
</comment>
<dbReference type="Pfam" id="PF02075">
    <property type="entry name" value="RuvC"/>
    <property type="match status" value="1"/>
</dbReference>
<keyword evidence="2 12" id="KW-0963">Cytoplasm</keyword>
<evidence type="ECO:0000256" key="9">
    <source>
        <dbReference type="ARBA" id="ARBA00023125"/>
    </source>
</evidence>
<keyword evidence="11 12" id="KW-0234">DNA repair</keyword>
<feature type="active site" evidence="12">
    <location>
        <position position="141"/>
    </location>
</feature>
<feature type="binding site" evidence="12">
    <location>
        <position position="141"/>
    </location>
    <ligand>
        <name>Mg(2+)</name>
        <dbReference type="ChEBI" id="CHEBI:18420"/>
        <label>1</label>
    </ligand>
</feature>
<dbReference type="RefSeq" id="WP_085051908.1">
    <property type="nucleotide sequence ID" value="NZ_LNQR01000043.1"/>
</dbReference>
<organism evidence="14 15">
    <name type="scientific">Candidatus Magnetominusculus xianensis</name>
    <dbReference type="NCBI Taxonomy" id="1748249"/>
    <lineage>
        <taxon>Bacteria</taxon>
        <taxon>Pseudomonadati</taxon>
        <taxon>Nitrospirota</taxon>
        <taxon>Nitrospiria</taxon>
        <taxon>Nitrospirales</taxon>
        <taxon>Nitrospiraceae</taxon>
        <taxon>Candidatus Magnetominusculus</taxon>
    </lineage>
</organism>
<keyword evidence="6 12" id="KW-0227">DNA damage</keyword>
<dbReference type="GO" id="GO:0016787">
    <property type="term" value="F:hydrolase activity"/>
    <property type="evidence" value="ECO:0007669"/>
    <property type="project" value="UniProtKB-KW"/>
</dbReference>
<name>A0ABR5SGA2_9BACT</name>
<keyword evidence="3 12" id="KW-0540">Nuclease</keyword>
<protein>
    <recommendedName>
        <fullName evidence="12 13">Crossover junction endodeoxyribonuclease RuvC</fullName>
        <ecNumber evidence="12 13">3.1.21.10</ecNumber>
    </recommendedName>
    <alternativeName>
        <fullName evidence="12">Holliday junction nuclease RuvC</fullName>
    </alternativeName>
    <alternativeName>
        <fullName evidence="12">Holliday junction resolvase RuvC</fullName>
    </alternativeName>
</protein>
<evidence type="ECO:0000256" key="1">
    <source>
        <dbReference type="ARBA" id="ARBA00009518"/>
    </source>
</evidence>
<evidence type="ECO:0000256" key="12">
    <source>
        <dbReference type="HAMAP-Rule" id="MF_00034"/>
    </source>
</evidence>